<keyword evidence="1" id="KW-1133">Transmembrane helix</keyword>
<evidence type="ECO:0000313" key="3">
    <source>
        <dbReference type="Proteomes" id="UP000231157"/>
    </source>
</evidence>
<proteinExistence type="predicted"/>
<feature type="transmembrane region" description="Helical" evidence="1">
    <location>
        <begin position="125"/>
        <end position="149"/>
    </location>
</feature>
<gene>
    <name evidence="2" type="ORF">COU07_02630</name>
</gene>
<feature type="transmembrane region" description="Helical" evidence="1">
    <location>
        <begin position="6"/>
        <end position="22"/>
    </location>
</feature>
<name>A0A2H0URQ8_9BACT</name>
<feature type="transmembrane region" description="Helical" evidence="1">
    <location>
        <begin position="84"/>
        <end position="104"/>
    </location>
</feature>
<organism evidence="2 3">
    <name type="scientific">Candidatus Harrisonbacteria bacterium CG10_big_fil_rev_8_21_14_0_10_40_38</name>
    <dbReference type="NCBI Taxonomy" id="1974583"/>
    <lineage>
        <taxon>Bacteria</taxon>
        <taxon>Candidatus Harrisoniibacteriota</taxon>
    </lineage>
</organism>
<comment type="caution">
    <text evidence="2">The sequence shown here is derived from an EMBL/GenBank/DDBJ whole genome shotgun (WGS) entry which is preliminary data.</text>
</comment>
<dbReference type="AlphaFoldDB" id="A0A2H0URQ8"/>
<evidence type="ECO:0000256" key="1">
    <source>
        <dbReference type="SAM" id="Phobius"/>
    </source>
</evidence>
<protein>
    <submittedName>
        <fullName evidence="2">Uncharacterized protein</fullName>
    </submittedName>
</protein>
<feature type="transmembrane region" description="Helical" evidence="1">
    <location>
        <begin position="34"/>
        <end position="54"/>
    </location>
</feature>
<reference evidence="3" key="1">
    <citation type="submission" date="2017-09" db="EMBL/GenBank/DDBJ databases">
        <title>Depth-based differentiation of microbial function through sediment-hosted aquifers and enrichment of novel symbionts in the deep terrestrial subsurface.</title>
        <authorList>
            <person name="Probst A.J."/>
            <person name="Ladd B."/>
            <person name="Jarett J.K."/>
            <person name="Geller-Mcgrath D.E."/>
            <person name="Sieber C.M.K."/>
            <person name="Emerson J.B."/>
            <person name="Anantharaman K."/>
            <person name="Thomas B.C."/>
            <person name="Malmstrom R."/>
            <person name="Stieglmeier M."/>
            <person name="Klingl A."/>
            <person name="Woyke T."/>
            <person name="Ryan C.M."/>
            <person name="Banfield J.F."/>
        </authorList>
    </citation>
    <scope>NUCLEOTIDE SEQUENCE [LARGE SCALE GENOMIC DNA]</scope>
</reference>
<keyword evidence="1" id="KW-0812">Transmembrane</keyword>
<keyword evidence="1" id="KW-0472">Membrane</keyword>
<feature type="transmembrane region" description="Helical" evidence="1">
    <location>
        <begin position="161"/>
        <end position="179"/>
    </location>
</feature>
<evidence type="ECO:0000313" key="2">
    <source>
        <dbReference type="EMBL" id="PIR89100.1"/>
    </source>
</evidence>
<accession>A0A2H0URQ8</accession>
<dbReference type="Proteomes" id="UP000231157">
    <property type="component" value="Unassembled WGS sequence"/>
</dbReference>
<sequence>MPYENLAFYISTGILLFALFIQSKEKTKKFIKPLFWTTSVLVLGYLSYITYLQYKAFQKSYLDLTIGTLDGLKWFAGYVQLHFWNTYLVSFVAALLIFALAKYINKKRGEVFLEGEEIYLGGLGVLLVGYPSFFFYIPLVLLLAIITSLITKKQKERLPLYYFWMPTAILVLLVIFFWAEHQSWWFTFRF</sequence>
<dbReference type="EMBL" id="PFAZ01000007">
    <property type="protein sequence ID" value="PIR89100.1"/>
    <property type="molecule type" value="Genomic_DNA"/>
</dbReference>